<keyword evidence="6" id="KW-1185">Reference proteome</keyword>
<dbReference type="EMBL" id="NCSJ02000108">
    <property type="protein sequence ID" value="RFU30145.1"/>
    <property type="molecule type" value="Genomic_DNA"/>
</dbReference>
<dbReference type="PROSITE" id="PS50405">
    <property type="entry name" value="GST_CTER"/>
    <property type="match status" value="1"/>
</dbReference>
<dbReference type="GO" id="GO:0004364">
    <property type="term" value="F:glutathione transferase activity"/>
    <property type="evidence" value="ECO:0007669"/>
    <property type="project" value="InterPro"/>
</dbReference>
<dbReference type="InterPro" id="IPR040079">
    <property type="entry name" value="Glutathione_S-Trfase"/>
</dbReference>
<dbReference type="InterPro" id="IPR036282">
    <property type="entry name" value="Glutathione-S-Trfase_C_sf"/>
</dbReference>
<feature type="binding site" evidence="2">
    <location>
        <begin position="123"/>
        <end position="126"/>
    </location>
    <ligand>
        <name>glutathione</name>
        <dbReference type="ChEBI" id="CHEBI:57925"/>
    </ligand>
</feature>
<feature type="site" description="Lowers pKa of active site Cys" evidence="3">
    <location>
        <position position="257"/>
    </location>
</feature>
<dbReference type="CDD" id="cd03190">
    <property type="entry name" value="GST_C_Omega_like"/>
    <property type="match status" value="1"/>
</dbReference>
<dbReference type="PANTHER" id="PTHR32419">
    <property type="entry name" value="GLUTATHIONYL-HYDROQUINONE REDUCTASE"/>
    <property type="match status" value="1"/>
</dbReference>
<evidence type="ECO:0000259" key="4">
    <source>
        <dbReference type="PROSITE" id="PS50405"/>
    </source>
</evidence>
<reference evidence="5 6" key="1">
    <citation type="submission" date="2018-05" db="EMBL/GenBank/DDBJ databases">
        <title>Draft genome sequence of Scytalidium lignicola DSM 105466, a ubiquitous saprotrophic fungus.</title>
        <authorList>
            <person name="Buettner E."/>
            <person name="Gebauer A.M."/>
            <person name="Hofrichter M."/>
            <person name="Liers C."/>
            <person name="Kellner H."/>
        </authorList>
    </citation>
    <scope>NUCLEOTIDE SEQUENCE [LARGE SCALE GENOMIC DNA]</scope>
    <source>
        <strain evidence="5 6">DSM 105466</strain>
    </source>
</reference>
<organism evidence="5 6">
    <name type="scientific">Scytalidium lignicola</name>
    <name type="common">Hyphomycete</name>
    <dbReference type="NCBI Taxonomy" id="5539"/>
    <lineage>
        <taxon>Eukaryota</taxon>
        <taxon>Fungi</taxon>
        <taxon>Dikarya</taxon>
        <taxon>Ascomycota</taxon>
        <taxon>Pezizomycotina</taxon>
        <taxon>Leotiomycetes</taxon>
        <taxon>Leotiomycetes incertae sedis</taxon>
        <taxon>Scytalidium</taxon>
    </lineage>
</organism>
<evidence type="ECO:0000256" key="2">
    <source>
        <dbReference type="PIRSR" id="PIRSR015753-2"/>
    </source>
</evidence>
<evidence type="ECO:0000256" key="1">
    <source>
        <dbReference type="PIRSR" id="PIRSR015753-1"/>
    </source>
</evidence>
<feature type="site" description="Lowers pKa of active site Cys" evidence="3">
    <location>
        <position position="309"/>
    </location>
</feature>
<accession>A0A3E2H9P5</accession>
<feature type="binding site" evidence="2">
    <location>
        <begin position="141"/>
        <end position="142"/>
    </location>
    <ligand>
        <name>glutathione</name>
        <dbReference type="ChEBI" id="CHEBI:57925"/>
    </ligand>
</feature>
<dbReference type="SFLD" id="SFLDG01148">
    <property type="entry name" value="Xi_(cytGST)"/>
    <property type="match status" value="1"/>
</dbReference>
<feature type="active site" description="Proton donor/acceptor" evidence="1">
    <location>
        <position position="196"/>
    </location>
</feature>
<dbReference type="SFLD" id="SFLDG01206">
    <property type="entry name" value="Xi.1"/>
    <property type="match status" value="1"/>
</dbReference>
<evidence type="ECO:0000313" key="6">
    <source>
        <dbReference type="Proteomes" id="UP000258309"/>
    </source>
</evidence>
<dbReference type="SUPFAM" id="SSF52833">
    <property type="entry name" value="Thioredoxin-like"/>
    <property type="match status" value="1"/>
</dbReference>
<proteinExistence type="predicted"/>
<evidence type="ECO:0000256" key="3">
    <source>
        <dbReference type="PIRSR" id="PIRSR015753-3"/>
    </source>
</evidence>
<dbReference type="InterPro" id="IPR036249">
    <property type="entry name" value="Thioredoxin-like_sf"/>
</dbReference>
<dbReference type="Gene3D" id="3.40.30.10">
    <property type="entry name" value="Glutaredoxin"/>
    <property type="match status" value="1"/>
</dbReference>
<dbReference type="Gene3D" id="1.20.1050.10">
    <property type="match status" value="1"/>
</dbReference>
<dbReference type="Pfam" id="PF13409">
    <property type="entry name" value="GST_N_2"/>
    <property type="match status" value="1"/>
</dbReference>
<dbReference type="InterPro" id="IPR016639">
    <property type="entry name" value="GST_Omega/GSH"/>
</dbReference>
<comment type="caution">
    <text evidence="5">The sequence shown here is derived from an EMBL/GenBank/DDBJ whole genome shotgun (WGS) entry which is preliminary data.</text>
</comment>
<dbReference type="AlphaFoldDB" id="A0A3E2H9P5"/>
<dbReference type="SUPFAM" id="SSF47616">
    <property type="entry name" value="GST C-terminal domain-like"/>
    <property type="match status" value="1"/>
</dbReference>
<dbReference type="OMA" id="TYGCPWA"/>
<dbReference type="SFLD" id="SFLDS00019">
    <property type="entry name" value="Glutathione_Transferase_(cytos"/>
    <property type="match status" value="1"/>
</dbReference>
<dbReference type="GO" id="GO:0005737">
    <property type="term" value="C:cytoplasm"/>
    <property type="evidence" value="ECO:0007669"/>
    <property type="project" value="TreeGrafter"/>
</dbReference>
<feature type="domain" description="GST C-terminal" evidence="4">
    <location>
        <begin position="173"/>
        <end position="304"/>
    </location>
</feature>
<feature type="binding site" evidence="2">
    <location>
        <position position="83"/>
    </location>
    <ligand>
        <name>glutathione</name>
        <dbReference type="ChEBI" id="CHEBI:57925"/>
    </ligand>
</feature>
<name>A0A3E2H9P5_SCYLI</name>
<dbReference type="STRING" id="5539.A0A3E2H9P5"/>
<feature type="active site" description="Nucleophile" evidence="1">
    <location>
        <position position="50"/>
    </location>
</feature>
<dbReference type="Pfam" id="PF13410">
    <property type="entry name" value="GST_C_2"/>
    <property type="match status" value="1"/>
</dbReference>
<dbReference type="InterPro" id="IPR004045">
    <property type="entry name" value="Glutathione_S-Trfase_N"/>
</dbReference>
<feature type="non-terminal residue" evidence="5">
    <location>
        <position position="342"/>
    </location>
</feature>
<dbReference type="PIRSF" id="PIRSF015753">
    <property type="entry name" value="GST"/>
    <property type="match status" value="1"/>
</dbReference>
<dbReference type="PANTHER" id="PTHR32419:SF25">
    <property type="entry name" value="GLUTATHIONE S-TRANSFERASE (EUROFUNG)"/>
    <property type="match status" value="1"/>
</dbReference>
<dbReference type="InterPro" id="IPR010987">
    <property type="entry name" value="Glutathione-S-Trfase_C-like"/>
</dbReference>
<protein>
    <recommendedName>
        <fullName evidence="4">GST C-terminal domain-containing protein</fullName>
    </recommendedName>
</protein>
<evidence type="ECO:0000313" key="5">
    <source>
        <dbReference type="EMBL" id="RFU30145.1"/>
    </source>
</evidence>
<dbReference type="InterPro" id="IPR047047">
    <property type="entry name" value="GST_Omega-like_C"/>
</dbReference>
<dbReference type="OrthoDB" id="2309723at2759"/>
<feature type="non-terminal residue" evidence="5">
    <location>
        <position position="1"/>
    </location>
</feature>
<sequence>MKEDMMKYKPGTGGGFVRPESAFRNFVSRDPKSKFPAEKGRYALYLTPGCPWSHRTTIVRAIKQLEDIVDLYLCHDIMGKDGWYFTDDPEEAARSGSLPVDPLYGFKTVRELYLKVDPNYTGRITVPVLWDKKTHTMVNNESSEIIRMFYTEFDHLLPEADREANRPGGGLYPEHLRKDIDEINDWIYNTVNNGVYKTGFAFTQEAYNDNVDKVFQSLDRLEKLLSEPAHQPFLFGEHITEADLRLFPTIIRFDVAYVPIFMCNLGTVRHNYPSLHLWLRRLYWDKSERTHGGIYSTTQPWLGQYKEGYSKARPRILGITGPLIVPKGPRVLIHELNKDEIL</sequence>
<dbReference type="Proteomes" id="UP000258309">
    <property type="component" value="Unassembled WGS sequence"/>
</dbReference>
<gene>
    <name evidence="5" type="ORF">B7463_g6218</name>
</gene>